<dbReference type="InterPro" id="IPR009100">
    <property type="entry name" value="AcylCoA_DH/oxidase_NM_dom_sf"/>
</dbReference>
<reference evidence="15 16" key="1">
    <citation type="submission" date="2019-11" db="EMBL/GenBank/DDBJ databases">
        <title>P. haliotis isolates from Z. marina roots.</title>
        <authorList>
            <person name="Cohen M."/>
            <person name="Jospin G."/>
            <person name="Eisen J.A."/>
            <person name="Coil D.A."/>
        </authorList>
    </citation>
    <scope>NUCLEOTIDE SEQUENCE [LARGE SCALE GENOMIC DNA]</scope>
    <source>
        <strain evidence="15 16">UCD-MCMsp1aY</strain>
    </source>
</reference>
<dbReference type="EC" id="1.3.99.41" evidence="8"/>
<evidence type="ECO:0000256" key="7">
    <source>
        <dbReference type="ARBA" id="ARBA00058683"/>
    </source>
</evidence>
<dbReference type="InterPro" id="IPR046373">
    <property type="entry name" value="Acyl-CoA_Oxase/DH_mid-dom_sf"/>
</dbReference>
<feature type="domain" description="Acetyl-CoA dehydrogenase-like C-terminal" evidence="14">
    <location>
        <begin position="482"/>
        <end position="585"/>
    </location>
</feature>
<dbReference type="PANTHER" id="PTHR42803:SF1">
    <property type="entry name" value="BROAD-SPECIFICITY LINEAR ACYL-COA DEHYDROGENASE FADE5"/>
    <property type="match status" value="1"/>
</dbReference>
<comment type="caution">
    <text evidence="15">The sequence shown here is derived from an EMBL/GenBank/DDBJ whole genome shotgun (WGS) entry which is preliminary data.</text>
</comment>
<evidence type="ECO:0000256" key="6">
    <source>
        <dbReference type="ARBA" id="ARBA00051388"/>
    </source>
</evidence>
<dbReference type="InterPro" id="IPR013786">
    <property type="entry name" value="AcylCoA_DH/ox_N"/>
</dbReference>
<evidence type="ECO:0000313" key="16">
    <source>
        <dbReference type="Proteomes" id="UP000439994"/>
    </source>
</evidence>
<dbReference type="Pfam" id="PF00441">
    <property type="entry name" value="Acyl-CoA_dh_1"/>
    <property type="match status" value="1"/>
</dbReference>
<dbReference type="InterPro" id="IPR037069">
    <property type="entry name" value="AcylCoA_DH/ox_N_sf"/>
</dbReference>
<sequence>MSQYNAPLNDMNFLLFNTFKVQDFWQDTPELAESIDVETASAILAESAKVTEEAIAPFSRAADEVGVLFSEGNVTTPDSYKNAYNVVAEGGWIGLAGNPDFGGMGMPKTITAMHEEMMCSADLAFALYPGLTAGACLAINAHASEELKELYLPNMYSGQWTGSMCLTEAHAGTDLGLIKTKAIPQEDGSYDITGSKIFISGGEHDLTENIVHLVLAKLPDAPAGSRGISLFLVPKINIDSQGALTTPNAVSCGSIEHKMGIHTSATCVINFDGAKGYLVGEVNKGLAAMFTMMNYERLLVGLQGLGAAERSYQNAKLYAMDRGQGKGAERMTDKECDPIIVHPDVRRMLLNMRAMNEAARAFGTYVSVQLDISKFSQDKETAKLANAKAQLLTPIAKAFVTDTSLDGCVAGQQVLGGHGYVREWGQEQLVRDCRITQIYEGTNGVQALDLMGRKVAMDGGQTLNLLIDEILEFSLENQSVNGSMMKQLNDSALLLREVTATVLEEAKGDKNAIGAASVDFLHLCGYVFYAYMWAKMVVAVEDESIDEVTTTSKQKTATYFFARVLPRIHSLKLQIESGAELLFDFTADEV</sequence>
<dbReference type="InterPro" id="IPR036250">
    <property type="entry name" value="AcylCo_DH-like_C"/>
</dbReference>
<feature type="domain" description="Acyl-CoA oxidase/dehydrogenase middle" evidence="12">
    <location>
        <begin position="163"/>
        <end position="272"/>
    </location>
</feature>
<accession>A0A6N8FCW7</accession>
<dbReference type="PANTHER" id="PTHR42803">
    <property type="entry name" value="ACYL-COA DEHYDROGENASE"/>
    <property type="match status" value="1"/>
</dbReference>
<dbReference type="FunFam" id="2.40.110.10:FF:000031">
    <property type="entry name" value="Acyl-CoA dehydrogenase, putative"/>
    <property type="match status" value="1"/>
</dbReference>
<evidence type="ECO:0000259" key="13">
    <source>
        <dbReference type="Pfam" id="PF02771"/>
    </source>
</evidence>
<dbReference type="AlphaFoldDB" id="A0A6N8FCW7"/>
<evidence type="ECO:0000313" key="15">
    <source>
        <dbReference type="EMBL" id="MUH73409.1"/>
    </source>
</evidence>
<organism evidence="15 16">
    <name type="scientific">Psychrosphaera haliotis</name>
    <dbReference type="NCBI Taxonomy" id="555083"/>
    <lineage>
        <taxon>Bacteria</taxon>
        <taxon>Pseudomonadati</taxon>
        <taxon>Pseudomonadota</taxon>
        <taxon>Gammaproteobacteria</taxon>
        <taxon>Alteromonadales</taxon>
        <taxon>Pseudoalteromonadaceae</taxon>
        <taxon>Psychrosphaera</taxon>
    </lineage>
</organism>
<evidence type="ECO:0000256" key="1">
    <source>
        <dbReference type="ARBA" id="ARBA00001974"/>
    </source>
</evidence>
<proteinExistence type="inferred from homology"/>
<dbReference type="GO" id="GO:0050660">
    <property type="term" value="F:flavin adenine dinucleotide binding"/>
    <property type="evidence" value="ECO:0007669"/>
    <property type="project" value="InterPro"/>
</dbReference>
<evidence type="ECO:0000259" key="14">
    <source>
        <dbReference type="Pfam" id="PF12806"/>
    </source>
</evidence>
<gene>
    <name evidence="15" type="ORF">GNP35_13505</name>
</gene>
<feature type="domain" description="Acyl-CoA dehydrogenase/oxidase C-terminal" evidence="11">
    <location>
        <begin position="283"/>
        <end position="450"/>
    </location>
</feature>
<evidence type="ECO:0000256" key="3">
    <source>
        <dbReference type="ARBA" id="ARBA00022630"/>
    </source>
</evidence>
<evidence type="ECO:0000256" key="8">
    <source>
        <dbReference type="ARBA" id="ARBA00066694"/>
    </source>
</evidence>
<dbReference type="Pfam" id="PF12806">
    <property type="entry name" value="Acyl-CoA_dh_C"/>
    <property type="match status" value="1"/>
</dbReference>
<evidence type="ECO:0000256" key="5">
    <source>
        <dbReference type="ARBA" id="ARBA00023002"/>
    </source>
</evidence>
<dbReference type="OrthoDB" id="9807883at2"/>
<dbReference type="Pfam" id="PF02770">
    <property type="entry name" value="Acyl-CoA_dh_M"/>
    <property type="match status" value="1"/>
</dbReference>
<dbReference type="EMBL" id="WOCD01000005">
    <property type="protein sequence ID" value="MUH73409.1"/>
    <property type="molecule type" value="Genomic_DNA"/>
</dbReference>
<evidence type="ECO:0000259" key="12">
    <source>
        <dbReference type="Pfam" id="PF02770"/>
    </source>
</evidence>
<dbReference type="Gene3D" id="1.10.540.10">
    <property type="entry name" value="Acyl-CoA dehydrogenase/oxidase, N-terminal domain"/>
    <property type="match status" value="1"/>
</dbReference>
<evidence type="ECO:0000259" key="11">
    <source>
        <dbReference type="Pfam" id="PF00441"/>
    </source>
</evidence>
<dbReference type="InterPro" id="IPR025878">
    <property type="entry name" value="Acyl-CoA_dh-like_C_dom"/>
</dbReference>
<evidence type="ECO:0000256" key="4">
    <source>
        <dbReference type="ARBA" id="ARBA00022827"/>
    </source>
</evidence>
<dbReference type="RefSeq" id="WP_155696662.1">
    <property type="nucleotide sequence ID" value="NZ_WOCD01000005.1"/>
</dbReference>
<keyword evidence="4 10" id="KW-0274">FAD</keyword>
<keyword evidence="3 10" id="KW-0285">Flavoprotein</keyword>
<keyword evidence="5 10" id="KW-0560">Oxidoreductase</keyword>
<dbReference type="Gene3D" id="2.40.110.10">
    <property type="entry name" value="Butyryl-CoA Dehydrogenase, subunit A, domain 2"/>
    <property type="match status" value="1"/>
</dbReference>
<evidence type="ECO:0000256" key="9">
    <source>
        <dbReference type="ARBA" id="ARBA00069043"/>
    </source>
</evidence>
<evidence type="ECO:0000256" key="10">
    <source>
        <dbReference type="RuleBase" id="RU362125"/>
    </source>
</evidence>
<protein>
    <recommendedName>
        <fullName evidence="9">3-methylmercaptopropionyl-CoA dehydrogenase</fullName>
        <ecNumber evidence="8">1.3.99.41</ecNumber>
    </recommendedName>
</protein>
<dbReference type="InterPro" id="IPR006091">
    <property type="entry name" value="Acyl-CoA_Oxase/DH_mid-dom"/>
</dbReference>
<name>A0A6N8FCW7_9GAMM</name>
<dbReference type="Pfam" id="PF02771">
    <property type="entry name" value="Acyl-CoA_dh_N"/>
    <property type="match status" value="1"/>
</dbReference>
<comment type="catalytic activity">
    <reaction evidence="6">
        <text>3-(methylsulfanyl)propanoyl-CoA + oxidized [electron-transfer flavoprotein] + H(+) = 3-(methylsulfanyl)acryloyl-CoA + reduced [electron-transfer flavoprotein]</text>
        <dbReference type="Rhea" id="RHEA:52612"/>
        <dbReference type="Rhea" id="RHEA-COMP:10685"/>
        <dbReference type="Rhea" id="RHEA-COMP:10686"/>
        <dbReference type="ChEBI" id="CHEBI:15378"/>
        <dbReference type="ChEBI" id="CHEBI:57692"/>
        <dbReference type="ChEBI" id="CHEBI:58307"/>
        <dbReference type="ChEBI" id="CHEBI:82815"/>
        <dbReference type="ChEBI" id="CHEBI:84994"/>
        <dbReference type="EC" id="1.3.99.41"/>
    </reaction>
    <physiologicalReaction direction="left-to-right" evidence="6">
        <dbReference type="Rhea" id="RHEA:52613"/>
    </physiologicalReaction>
</comment>
<feature type="domain" description="Acyl-CoA dehydrogenase/oxidase N-terminal" evidence="13">
    <location>
        <begin position="42"/>
        <end position="159"/>
    </location>
</feature>
<dbReference type="Proteomes" id="UP000439994">
    <property type="component" value="Unassembled WGS sequence"/>
</dbReference>
<dbReference type="InterPro" id="IPR009075">
    <property type="entry name" value="AcylCo_DH/oxidase_C"/>
</dbReference>
<comment type="similarity">
    <text evidence="2 10">Belongs to the acyl-CoA dehydrogenase family.</text>
</comment>
<dbReference type="GO" id="GO:0016627">
    <property type="term" value="F:oxidoreductase activity, acting on the CH-CH group of donors"/>
    <property type="evidence" value="ECO:0007669"/>
    <property type="project" value="InterPro"/>
</dbReference>
<keyword evidence="16" id="KW-1185">Reference proteome</keyword>
<dbReference type="Gene3D" id="1.20.140.10">
    <property type="entry name" value="Butyryl-CoA Dehydrogenase, subunit A, domain 3"/>
    <property type="match status" value="1"/>
</dbReference>
<dbReference type="InterPro" id="IPR052166">
    <property type="entry name" value="Diverse_Acyl-CoA_DH"/>
</dbReference>
<dbReference type="SUPFAM" id="SSF47203">
    <property type="entry name" value="Acyl-CoA dehydrogenase C-terminal domain-like"/>
    <property type="match status" value="1"/>
</dbReference>
<comment type="function">
    <text evidence="7">Involved in the assimilation of dimethylsulphoniopropionate (DMSP), an important compound in the fixation of carbon in marine phytoplankton, by mediating the conversion of 3-(methylthio)propanoyl-CoA (MMPA-CoA) to 3-(methylthio)acryloyl-CoA (MTA-CoA).</text>
</comment>
<evidence type="ECO:0000256" key="2">
    <source>
        <dbReference type="ARBA" id="ARBA00009347"/>
    </source>
</evidence>
<dbReference type="SUPFAM" id="SSF56645">
    <property type="entry name" value="Acyl-CoA dehydrogenase NM domain-like"/>
    <property type="match status" value="1"/>
</dbReference>
<comment type="cofactor">
    <cofactor evidence="1 10">
        <name>FAD</name>
        <dbReference type="ChEBI" id="CHEBI:57692"/>
    </cofactor>
</comment>